<protein>
    <submittedName>
        <fullName evidence="1">Uncharacterized protein</fullName>
    </submittedName>
</protein>
<dbReference type="AlphaFoldDB" id="A0A1V5ZNY8"/>
<name>A0A1V5ZNY8_9BACT</name>
<dbReference type="Gene3D" id="3.30.460.20">
    <property type="entry name" value="CorA soluble domain-like"/>
    <property type="match status" value="1"/>
</dbReference>
<dbReference type="InterPro" id="IPR045861">
    <property type="entry name" value="CorA_cytoplasmic_dom"/>
</dbReference>
<accession>A0A1V5ZNY8</accession>
<dbReference type="Proteomes" id="UP000485621">
    <property type="component" value="Unassembled WGS sequence"/>
</dbReference>
<comment type="caution">
    <text evidence="1">The sequence shown here is derived from an EMBL/GenBank/DDBJ whole genome shotgun (WGS) entry which is preliminary data.</text>
</comment>
<evidence type="ECO:0000313" key="1">
    <source>
        <dbReference type="EMBL" id="OQB41937.1"/>
    </source>
</evidence>
<sequence>MKKTLTIDKTKRICWQTPEQDDIEKLSKQYNFHEMIKENMLDINAESKFSTIDDNFFMALAFTKYLKSKSKYVFNELDIVI</sequence>
<proteinExistence type="predicted"/>
<reference evidence="1" key="1">
    <citation type="submission" date="2017-02" db="EMBL/GenBank/DDBJ databases">
        <title>Delving into the versatile metabolic prowess of the omnipresent phylum Bacteroidetes.</title>
        <authorList>
            <person name="Nobu M.K."/>
            <person name="Mei R."/>
            <person name="Narihiro T."/>
            <person name="Kuroda K."/>
            <person name="Liu W.-T."/>
        </authorList>
    </citation>
    <scope>NUCLEOTIDE SEQUENCE</scope>
    <source>
        <strain evidence="1">ADurb.Bin160</strain>
    </source>
</reference>
<gene>
    <name evidence="1" type="ORF">BWY04_00550</name>
</gene>
<organism evidence="1">
    <name type="scientific">candidate division CPR1 bacterium ADurb.Bin160</name>
    <dbReference type="NCBI Taxonomy" id="1852826"/>
    <lineage>
        <taxon>Bacteria</taxon>
        <taxon>candidate division CPR1</taxon>
    </lineage>
</organism>
<dbReference type="SUPFAM" id="SSF143865">
    <property type="entry name" value="CorA soluble domain-like"/>
    <property type="match status" value="1"/>
</dbReference>
<dbReference type="EMBL" id="MWDB01000008">
    <property type="protein sequence ID" value="OQB41937.1"/>
    <property type="molecule type" value="Genomic_DNA"/>
</dbReference>